<protein>
    <submittedName>
        <fullName evidence="1">Uncharacterized protein</fullName>
    </submittedName>
</protein>
<organism evidence="1 2">
    <name type="scientific">Phyllosticta citrichinensis</name>
    <dbReference type="NCBI Taxonomy" id="1130410"/>
    <lineage>
        <taxon>Eukaryota</taxon>
        <taxon>Fungi</taxon>
        <taxon>Dikarya</taxon>
        <taxon>Ascomycota</taxon>
        <taxon>Pezizomycotina</taxon>
        <taxon>Dothideomycetes</taxon>
        <taxon>Dothideomycetes incertae sedis</taxon>
        <taxon>Botryosphaeriales</taxon>
        <taxon>Phyllostictaceae</taxon>
        <taxon>Phyllosticta</taxon>
    </lineage>
</organism>
<proteinExistence type="predicted"/>
<name>A0ABR1XFS1_9PEZI</name>
<accession>A0ABR1XFS1</accession>
<dbReference type="Proteomes" id="UP001456524">
    <property type="component" value="Unassembled WGS sequence"/>
</dbReference>
<evidence type="ECO:0000313" key="1">
    <source>
        <dbReference type="EMBL" id="KAK8152619.1"/>
    </source>
</evidence>
<dbReference type="EMBL" id="JBBWUH010000014">
    <property type="protein sequence ID" value="KAK8152619.1"/>
    <property type="molecule type" value="Genomic_DNA"/>
</dbReference>
<reference evidence="1 2" key="1">
    <citation type="journal article" date="2022" name="G3 (Bethesda)">
        <title>Enemy or ally: a genomic approach to elucidate the lifestyle of Phyllosticta citrichinaensis.</title>
        <authorList>
            <person name="Buijs V.A."/>
            <person name="Groenewald J.Z."/>
            <person name="Haridas S."/>
            <person name="LaButti K.M."/>
            <person name="Lipzen A."/>
            <person name="Martin F.M."/>
            <person name="Barry K."/>
            <person name="Grigoriev I.V."/>
            <person name="Crous P.W."/>
            <person name="Seidl M.F."/>
        </authorList>
    </citation>
    <scope>NUCLEOTIDE SEQUENCE [LARGE SCALE GENOMIC DNA]</scope>
    <source>
        <strain evidence="1 2">CBS 129764</strain>
    </source>
</reference>
<evidence type="ECO:0000313" key="2">
    <source>
        <dbReference type="Proteomes" id="UP001456524"/>
    </source>
</evidence>
<comment type="caution">
    <text evidence="1">The sequence shown here is derived from an EMBL/GenBank/DDBJ whole genome shotgun (WGS) entry which is preliminary data.</text>
</comment>
<keyword evidence="2" id="KW-1185">Reference proteome</keyword>
<sequence length="222" mass="22287">MTLSLAPPPVVSSAPPSLSTNLNPVTLFIPSRDRSPILLRLVLHLRHFAHPLGKYSLPTHLSNMKATYFSAAALAALPSLGAAQLLNLAAASSAAPQVTTGYSTTTSTRTVLHLITETHFSSIELETSTELIPVVTPTPTPINIHAAVATPVSSFSTLSVVANSTQGVNGTSKASQTAGAAGVNIAAASVSASPAPTGAASALQISGAAVAAMAAAAGFFVL</sequence>
<gene>
    <name evidence="1" type="ORF">IWX90DRAFT_84757</name>
</gene>